<accession>A0ABT2AEV7</accession>
<organism evidence="2 3">
    <name type="scientific">Massilia agri</name>
    <dbReference type="NCBI Taxonomy" id="1886785"/>
    <lineage>
        <taxon>Bacteria</taxon>
        <taxon>Pseudomonadati</taxon>
        <taxon>Pseudomonadota</taxon>
        <taxon>Betaproteobacteria</taxon>
        <taxon>Burkholderiales</taxon>
        <taxon>Oxalobacteraceae</taxon>
        <taxon>Telluria group</taxon>
        <taxon>Massilia</taxon>
    </lineage>
</organism>
<proteinExistence type="predicted"/>
<evidence type="ECO:0000313" key="2">
    <source>
        <dbReference type="EMBL" id="MCS0594774.1"/>
    </source>
</evidence>
<sequence>MDWPTIITAITSSLSLSLAGAYWLGKSLIQHRLAQDLEKRKAELAQQLENQKSMAAQDLEQLKKKLELDHAQALGTIDADVRRNLELDLGQVNAQREYEYEARRRLYAAIGPLRFQLLLSCRDLIGRIEAIGSRERYKLDLSSYYARSTIYRILKPFALASLIEEQIALSDFSVDEKAIDLIRFRRSVTRIFSGDEFVARHPNVNWLTQEEHIFADRLSASVQPMIRRDSSNARVMRFEEFNSLINSQGWHDLAPIDHIFCEFEASSKPILWARLVAYAYLCNSLINSQGSALGFELETLNVEPLLSRANDLFISENISQIISEFVKMENKRL</sequence>
<evidence type="ECO:0000313" key="3">
    <source>
        <dbReference type="Proteomes" id="UP001206572"/>
    </source>
</evidence>
<comment type="caution">
    <text evidence="2">The sequence shown here is derived from an EMBL/GenBank/DDBJ whole genome shotgun (WGS) entry which is preliminary data.</text>
</comment>
<dbReference type="RefSeq" id="WP_258825866.1">
    <property type="nucleotide sequence ID" value="NZ_JANUHA010000001.1"/>
</dbReference>
<reference evidence="2 3" key="1">
    <citation type="submission" date="2022-08" db="EMBL/GenBank/DDBJ databases">
        <title>Reclassification of Massilia species as members of the genera Telluria, Duganella, Pseudoduganella, Mokoshia gen. nov. and Zemynaea gen. nov. using orthogonal and non-orthogonal genome-based approaches.</title>
        <authorList>
            <person name="Bowman J.P."/>
        </authorList>
    </citation>
    <scope>NUCLEOTIDE SEQUENCE [LARGE SCALE GENOMIC DNA]</scope>
    <source>
        <strain evidence="2 3">JCM 31661</strain>
    </source>
</reference>
<evidence type="ECO:0000256" key="1">
    <source>
        <dbReference type="SAM" id="Coils"/>
    </source>
</evidence>
<dbReference type="Proteomes" id="UP001206572">
    <property type="component" value="Unassembled WGS sequence"/>
</dbReference>
<keyword evidence="1" id="KW-0175">Coiled coil</keyword>
<feature type="coiled-coil region" evidence="1">
    <location>
        <begin position="34"/>
        <end position="76"/>
    </location>
</feature>
<gene>
    <name evidence="2" type="ORF">NX780_00270</name>
</gene>
<name>A0ABT2AEV7_9BURK</name>
<protein>
    <submittedName>
        <fullName evidence="2">Uncharacterized protein</fullName>
    </submittedName>
</protein>
<keyword evidence="3" id="KW-1185">Reference proteome</keyword>
<dbReference type="EMBL" id="JANUHA010000001">
    <property type="protein sequence ID" value="MCS0594774.1"/>
    <property type="molecule type" value="Genomic_DNA"/>
</dbReference>